<dbReference type="SMART" id="SM00631">
    <property type="entry name" value="Zn_pept"/>
    <property type="match status" value="1"/>
</dbReference>
<dbReference type="InterPro" id="IPR000834">
    <property type="entry name" value="Peptidase_M14"/>
</dbReference>
<evidence type="ECO:0000256" key="5">
    <source>
        <dbReference type="ARBA" id="ARBA00022723"/>
    </source>
</evidence>
<feature type="domain" description="Peptidase M14" evidence="11">
    <location>
        <begin position="1"/>
        <end position="289"/>
    </location>
</feature>
<dbReference type="SUPFAM" id="SSF49464">
    <property type="entry name" value="Carboxypeptidase regulatory domain-like"/>
    <property type="match status" value="1"/>
</dbReference>
<dbReference type="EMBL" id="KV891672">
    <property type="protein sequence ID" value="OON22835.1"/>
    <property type="molecule type" value="Genomic_DNA"/>
</dbReference>
<evidence type="ECO:0000256" key="1">
    <source>
        <dbReference type="ARBA" id="ARBA00001947"/>
    </source>
</evidence>
<evidence type="ECO:0000256" key="3">
    <source>
        <dbReference type="ARBA" id="ARBA00022645"/>
    </source>
</evidence>
<keyword evidence="3 12" id="KW-0121">Carboxypeptidase</keyword>
<comment type="similarity">
    <text evidence="2 9">Belongs to the peptidase M14 family.</text>
</comment>
<dbReference type="PANTHER" id="PTHR11532">
    <property type="entry name" value="PROTEASE M14 CARBOXYPEPTIDASE"/>
    <property type="match status" value="1"/>
</dbReference>
<gene>
    <name evidence="12" type="ORF">X801_01262</name>
</gene>
<comment type="cofactor">
    <cofactor evidence="1">
        <name>Zn(2+)</name>
        <dbReference type="ChEBI" id="CHEBI:29105"/>
    </cofactor>
</comment>
<dbReference type="InterPro" id="IPR057247">
    <property type="entry name" value="CARBOXYPEPT_ZN_2"/>
</dbReference>
<proteinExistence type="inferred from homology"/>
<dbReference type="PROSITE" id="PS52035">
    <property type="entry name" value="PEPTIDASE_M14"/>
    <property type="match status" value="1"/>
</dbReference>
<keyword evidence="6" id="KW-0378">Hydrolase</keyword>
<evidence type="ECO:0000313" key="12">
    <source>
        <dbReference type="EMBL" id="OON22835.1"/>
    </source>
</evidence>
<feature type="compositionally biased region" description="Basic and acidic residues" evidence="10">
    <location>
        <begin position="530"/>
        <end position="540"/>
    </location>
</feature>
<dbReference type="Pfam" id="PF00246">
    <property type="entry name" value="Peptidase_M14"/>
    <property type="match status" value="2"/>
</dbReference>
<dbReference type="GO" id="GO:0005615">
    <property type="term" value="C:extracellular space"/>
    <property type="evidence" value="ECO:0007669"/>
    <property type="project" value="TreeGrafter"/>
</dbReference>
<keyword evidence="13" id="KW-1185">Reference proteome</keyword>
<name>A0A1S8X7W1_OPIVI</name>
<evidence type="ECO:0000313" key="13">
    <source>
        <dbReference type="Proteomes" id="UP000243686"/>
    </source>
</evidence>
<dbReference type="GO" id="GO:0004181">
    <property type="term" value="F:metallocarboxypeptidase activity"/>
    <property type="evidence" value="ECO:0007669"/>
    <property type="project" value="InterPro"/>
</dbReference>
<protein>
    <submittedName>
        <fullName evidence="12">Zinc carboxypeptidase</fullName>
    </submittedName>
</protein>
<dbReference type="PROSITE" id="PS00132">
    <property type="entry name" value="CARBOXYPEPT_ZN_1"/>
    <property type="match status" value="1"/>
</dbReference>
<evidence type="ECO:0000256" key="4">
    <source>
        <dbReference type="ARBA" id="ARBA00022670"/>
    </source>
</evidence>
<dbReference type="GO" id="GO:0008270">
    <property type="term" value="F:zinc ion binding"/>
    <property type="evidence" value="ECO:0007669"/>
    <property type="project" value="InterPro"/>
</dbReference>
<dbReference type="Gene3D" id="2.60.40.1120">
    <property type="entry name" value="Carboxypeptidase-like, regulatory domain"/>
    <property type="match status" value="1"/>
</dbReference>
<sequence length="1704" mass="190231">YLHTEQLYAELATIHSACPKITRLYEIGKSVLGRTLWVLSLGDHPDEHEPGEPEVKVVANIHGNEAIGRELLIRLAWVLCRNYGRDDLITLLLKHTQIHLLPSMNPDGFEIAVEGDTNGVVGRGNANAVDLNRDFPDQFREASKEGPRQPETLAMINWTENNRFTLSMSLHAGSLVASYPFDGSANHTSYHSATPDDAVFRRLALVYSWAHKEMHKGIISCGEPPFHWGITNGNKWYPLYGGMQDWNYLYANCMEVTVELGCVKYPKSELISTYWEDNRNSLLVFMAEVHRALRGFVFDAVTHQPVGNATIHVMNNSHTIQTTIDLGEYWRLLPDTGMYTVWASKPGYFASSPIVINASQLPYVEHTRSEQLNFTLWPDMTSQWSHELDFDIALNRLPSYFPQSDVQTAVRASVSTEFVTTGQIPYSIQTGSSIKTDHLVAVEVAIVGRKSHQFTPNRVWDASNPIAKLPGRIRILVLAGLRGVDLVVTEMAIRAARHFAEGVRLFDRRVGHLLSTHIVIVPYLDAEGTTERARKSRTDPNPDDDSQVTDECLEQDSSEEELVVAILRSGLTPFIRDFQPHVVLSLETGSWANHVWHVQDHSVSLPVAPIFVPETTVPGLSMSDLMADLALEYAIGQGFLNRSDEACASTTREATGENHFRATVYRHLADAINGHQQSLPAENQSLPTLPTVALAVRIACLRCSNQLPAPHILPELWHETLSGIVALFTAIRNLSFRGQLLIESGPLTPNLTSPLPDGDWVSPPSAQLIAQSALFPGSEDRFSLNSQTNGNISRWFTLPVDPKTGLFGSLLPTGTYLVFAAAGSENSTLGQTYEEMAIAVALRPDRNNGRAQIRLERQLGKIEFRTPESLFDRMKHYSSGTGADGRCGQLTTLGKSRLGEPIYVFKLGHGITNVRPLDTSHQPETKNGDALFVVEENLSENNTHIPKLESVRVVLFGNLHASDQLTPQLLVHFIEWLCENRDTRPSVNQMLSAVQLAIVPIPNPDGTSRAWSRPDDFFPSSQSSAELFTTGRDSEYCDRNARPSDHFGHGAVDSGGPVDLWQELIHLTGSSLNKSAHWWWENEQRANLSTHLEPETSAIVHWFRSYKPTVIFSFPTQSVPGIDYGLDPNETPYAQHIQGEIHDWLRFLGQLLSPGFRHPTHVCSTPIHAVSSTHKSFNDRRRRPQTMMFIDDLTPANPRPTESKLTLEASSALRLSSISPDLARLDSPRGQLQSDASFQPPLPLAGPISLGLSLCPACLRPTPPGVARIWKDYRFPSLLLGLIGHATLTVPGSSGLIGRVESTSGYPIPWARIHMDYMQSELSTGPSEDRGQFVIALPPGIFRFSVRATGYVDLSELIKVEMLKGPTYHVFRLTPVSALSTDTRTHLMIISVLVTILSAATVWLSYRFCCRPRTPYAMSRRGLTTRCQPGKSMSVPIEDARGSYRLLPVEHPKSEGEDDSRLAMLRGEAIEDEYDNDVGQSNNRNGTDHPSMEFRPKKFRLLTNQRLKRYSKLTDSGLPDTDNLEEIDLHLSRESSDLSLFAWELFVLKSPKLQPPSENRWQTSGRINFLAEIMYERHVCFNSIIRLCDSSAKLQHECMSLISRNLSGYFETNPVLLLTLVTKSARETEFKNLYEFSCESLKMASSHDLFNSSDISSLLIFLDDIHTQDTMILFSPIKHSKNMLHSIGALEIDCLANNPEMAVR</sequence>
<evidence type="ECO:0000256" key="10">
    <source>
        <dbReference type="SAM" id="MobiDB-lite"/>
    </source>
</evidence>
<evidence type="ECO:0000256" key="8">
    <source>
        <dbReference type="ARBA" id="ARBA00023180"/>
    </source>
</evidence>
<keyword evidence="4" id="KW-0645">Protease</keyword>
<evidence type="ECO:0000256" key="9">
    <source>
        <dbReference type="PROSITE-ProRule" id="PRU01379"/>
    </source>
</evidence>
<dbReference type="Gene3D" id="3.40.630.10">
    <property type="entry name" value="Zn peptidases"/>
    <property type="match status" value="2"/>
</dbReference>
<dbReference type="GO" id="GO:0016485">
    <property type="term" value="P:protein processing"/>
    <property type="evidence" value="ECO:0007669"/>
    <property type="project" value="TreeGrafter"/>
</dbReference>
<dbReference type="PRINTS" id="PR00765">
    <property type="entry name" value="CRBOXYPTASEA"/>
</dbReference>
<evidence type="ECO:0000256" key="2">
    <source>
        <dbReference type="ARBA" id="ARBA00005988"/>
    </source>
</evidence>
<feature type="region of interest" description="Disordered" evidence="10">
    <location>
        <begin position="530"/>
        <end position="549"/>
    </location>
</feature>
<dbReference type="Proteomes" id="UP000243686">
    <property type="component" value="Unassembled WGS sequence"/>
</dbReference>
<feature type="active site" description="Proton donor/acceptor" evidence="9">
    <location>
        <position position="259"/>
    </location>
</feature>
<dbReference type="GO" id="GO:0006518">
    <property type="term" value="P:peptide metabolic process"/>
    <property type="evidence" value="ECO:0007669"/>
    <property type="project" value="TreeGrafter"/>
</dbReference>
<evidence type="ECO:0000256" key="7">
    <source>
        <dbReference type="ARBA" id="ARBA00022833"/>
    </source>
</evidence>
<feature type="non-terminal residue" evidence="12">
    <location>
        <position position="1704"/>
    </location>
</feature>
<dbReference type="CDD" id="cd11308">
    <property type="entry name" value="Peptidase_M14NE-CP-C_like"/>
    <property type="match status" value="1"/>
</dbReference>
<dbReference type="InterPro" id="IPR008969">
    <property type="entry name" value="CarboxyPept-like_regulatory"/>
</dbReference>
<keyword evidence="8" id="KW-0325">Glycoprotein</keyword>
<keyword evidence="7" id="KW-0862">Zinc</keyword>
<dbReference type="PROSITE" id="PS00133">
    <property type="entry name" value="CARBOXYPEPT_ZN_2"/>
    <property type="match status" value="1"/>
</dbReference>
<dbReference type="SUPFAM" id="SSF53187">
    <property type="entry name" value="Zn-dependent exopeptidases"/>
    <property type="match status" value="2"/>
</dbReference>
<dbReference type="FunFam" id="3.40.630.10:FF:000020">
    <property type="entry name" value="Carboxypeptidase D"/>
    <property type="match status" value="1"/>
</dbReference>
<reference evidence="12 13" key="1">
    <citation type="submission" date="2015-03" db="EMBL/GenBank/DDBJ databases">
        <title>Draft genome of the nematode, Opisthorchis viverrini.</title>
        <authorList>
            <person name="Mitreva M."/>
        </authorList>
    </citation>
    <scope>NUCLEOTIDE SEQUENCE [LARGE SCALE GENOMIC DNA]</scope>
    <source>
        <strain evidence="12">Khon Kaen</strain>
    </source>
</reference>
<dbReference type="InterPro" id="IPR050753">
    <property type="entry name" value="Peptidase_M14_domain"/>
</dbReference>
<accession>A0A1S8X7W1</accession>
<keyword evidence="5" id="KW-0479">Metal-binding</keyword>
<organism evidence="12 13">
    <name type="scientific">Opisthorchis viverrini</name>
    <name type="common">Southeast Asian liver fluke</name>
    <dbReference type="NCBI Taxonomy" id="6198"/>
    <lineage>
        <taxon>Eukaryota</taxon>
        <taxon>Metazoa</taxon>
        <taxon>Spiralia</taxon>
        <taxon>Lophotrochozoa</taxon>
        <taxon>Platyhelminthes</taxon>
        <taxon>Trematoda</taxon>
        <taxon>Digenea</taxon>
        <taxon>Opisthorchiida</taxon>
        <taxon>Opisthorchiata</taxon>
        <taxon>Opisthorchiidae</taxon>
        <taxon>Opisthorchis</taxon>
    </lineage>
</organism>
<evidence type="ECO:0000259" key="11">
    <source>
        <dbReference type="PROSITE" id="PS52035"/>
    </source>
</evidence>
<dbReference type="CDD" id="cd03858">
    <property type="entry name" value="M14_CP_N-E_like"/>
    <property type="match status" value="1"/>
</dbReference>
<feature type="non-terminal residue" evidence="12">
    <location>
        <position position="1"/>
    </location>
</feature>
<dbReference type="InterPro" id="IPR057246">
    <property type="entry name" value="CARBOXYPEPT_ZN_1"/>
</dbReference>
<dbReference type="PANTHER" id="PTHR11532:SF62">
    <property type="entry name" value="CARBOXYPEPTIDASE D"/>
    <property type="match status" value="1"/>
</dbReference>
<evidence type="ECO:0000256" key="6">
    <source>
        <dbReference type="ARBA" id="ARBA00022801"/>
    </source>
</evidence>